<protein>
    <submittedName>
        <fullName evidence="1">Uncharacterized protein</fullName>
    </submittedName>
</protein>
<comment type="caution">
    <text evidence="1">The sequence shown here is derived from an EMBL/GenBank/DDBJ whole genome shotgun (WGS) entry which is preliminary data.</text>
</comment>
<dbReference type="RefSeq" id="WP_249701868.1">
    <property type="nucleotide sequence ID" value="NZ_JAMFLX010000053.1"/>
</dbReference>
<dbReference type="EMBL" id="JAMFLX010000053">
    <property type="protein sequence ID" value="MCL6272182.1"/>
    <property type="molecule type" value="Genomic_DNA"/>
</dbReference>
<sequence>MKRLLLLTTLVLITACSGDNFPSYKSIENTIPDGGLTIDYDPNNTLTNIPDIESQLSEDHQLIFNESLSWYGTEANFGFEYIHKKTAHELVEIVNCLKTTPPESQKTNCLK</sequence>
<accession>A0ABT0PN68</accession>
<reference evidence="1 2" key="1">
    <citation type="submission" date="2022-05" db="EMBL/GenBank/DDBJ databases">
        <authorList>
            <person name="Park J.-S."/>
        </authorList>
    </citation>
    <scope>NUCLEOTIDE SEQUENCE [LARGE SCALE GENOMIC DNA]</scope>
    <source>
        <strain evidence="1 2">2012CJ34-2</strain>
    </source>
</reference>
<dbReference type="PROSITE" id="PS51257">
    <property type="entry name" value="PROKAR_LIPOPROTEIN"/>
    <property type="match status" value="1"/>
</dbReference>
<name>A0ABT0PN68_9GAMM</name>
<keyword evidence="2" id="KW-1185">Reference proteome</keyword>
<gene>
    <name evidence="1" type="ORF">M3P05_19870</name>
</gene>
<organism evidence="1 2">
    <name type="scientific">Parendozoicomonas callyspongiae</name>
    <dbReference type="NCBI Taxonomy" id="2942213"/>
    <lineage>
        <taxon>Bacteria</taxon>
        <taxon>Pseudomonadati</taxon>
        <taxon>Pseudomonadota</taxon>
        <taxon>Gammaproteobacteria</taxon>
        <taxon>Oceanospirillales</taxon>
        <taxon>Endozoicomonadaceae</taxon>
        <taxon>Parendozoicomonas</taxon>
    </lineage>
</organism>
<proteinExistence type="predicted"/>
<evidence type="ECO:0000313" key="2">
    <source>
        <dbReference type="Proteomes" id="UP001203338"/>
    </source>
</evidence>
<evidence type="ECO:0000313" key="1">
    <source>
        <dbReference type="EMBL" id="MCL6272182.1"/>
    </source>
</evidence>
<dbReference type="Proteomes" id="UP001203338">
    <property type="component" value="Unassembled WGS sequence"/>
</dbReference>